<dbReference type="Proteomes" id="UP000467347">
    <property type="component" value="Unassembled WGS sequence"/>
</dbReference>
<dbReference type="EMBL" id="DAAIJL010000001">
    <property type="protein sequence ID" value="HAB8555704.1"/>
    <property type="molecule type" value="Genomic_DNA"/>
</dbReference>
<evidence type="ECO:0000313" key="42">
    <source>
        <dbReference type="Proteomes" id="UP000337746"/>
    </source>
</evidence>
<dbReference type="Proteomes" id="UP000354255">
    <property type="component" value="Unassembled WGS sequence"/>
</dbReference>
<evidence type="ECO:0000313" key="65">
    <source>
        <dbReference type="Proteomes" id="UP000527632"/>
    </source>
</evidence>
<gene>
    <name evidence="39" type="primary">ppha</name>
    <name evidence="17" type="ORF">AB917_08015</name>
    <name evidence="2" type="ORF">ABZ57_02365</name>
    <name evidence="38" type="ORF">AJL21_10470</name>
    <name evidence="37" type="ORF">AJL21_15485</name>
    <name evidence="3" type="ORF">ARY78_10975</name>
    <name evidence="12" type="ORF">B1N52_03140</name>
    <name evidence="11" type="ORF">B1S26_03205</name>
    <name evidence="13" type="ORF">B5K54_13205</name>
    <name evidence="24" type="ORF">BCZ19_03170</name>
    <name evidence="10" type="ORF">BCZ21_02210</name>
    <name evidence="15" type="ORF">CA369_13955</name>
    <name evidence="14" type="ORF">CAV64_11080</name>
    <name evidence="19" type="ORF">D7104_01530</name>
    <name evidence="36" type="ORF">DCK61_02190</name>
    <name evidence="16" type="ORF">DCT16_00945</name>
    <name evidence="4" type="ORF">DU018_13115</name>
    <name evidence="39" type="ORF">DYZ80_00576</name>
    <name evidence="18" type="ORF">E5F58_03180</name>
    <name evidence="9" type="ORF">EX365_02950</name>
    <name evidence="8" type="ORF">EXZ73_03700</name>
    <name evidence="25" type="ORF">F6436_13705</name>
    <name evidence="26" type="ORF">F6515_12765</name>
    <name evidence="20" type="ORF">FA835_07775</name>
    <name evidence="22" type="ORF">FLQ97_11750</name>
    <name evidence="21" type="ORF">FLR03_01590</name>
    <name evidence="23" type="ORF">FNX40_03090</name>
    <name evidence="29" type="ORF">FV747_06080</name>
    <name evidence="30" type="ORF">G3O21_000945</name>
    <name evidence="31" type="ORF">GHH22_09005</name>
    <name evidence="28" type="ORF">GJW51_02715</name>
    <name evidence="27" type="ORF">GQG13_01145</name>
    <name evidence="32" type="ORF">GYR60_13675</name>
    <name evidence="33" type="ORF">GYS09_00190</name>
    <name evidence="34" type="ORF">GYX23_02665</name>
    <name evidence="35" type="ORF">GYY14_02195</name>
    <name evidence="5" type="ORF">KV70_08945</name>
    <name evidence="6" type="ORF">QD52_02945</name>
    <name evidence="7" type="ORF">UI29_02970</name>
</gene>
<evidence type="ECO:0000313" key="68">
    <source>
        <dbReference type="Proteomes" id="UP000548278"/>
    </source>
</evidence>
<evidence type="ECO:0000313" key="53">
    <source>
        <dbReference type="Proteomes" id="UP000403352"/>
    </source>
</evidence>
<dbReference type="EMBL" id="DAAJCS010000002">
    <property type="protein sequence ID" value="HAC0011895.1"/>
    <property type="molecule type" value="Genomic_DNA"/>
</dbReference>
<evidence type="ECO:0000313" key="21">
    <source>
        <dbReference type="EMBL" id="ECB9472368.1"/>
    </source>
</evidence>
<dbReference type="Proteomes" id="UP000410967">
    <property type="component" value="Unassembled WGS sequence"/>
</dbReference>
<dbReference type="EMBL" id="MJTJ01000019">
    <property type="protein sequence ID" value="OET48685.1"/>
    <property type="molecule type" value="Genomic_DNA"/>
</dbReference>
<reference evidence="51 52" key="6">
    <citation type="submission" date="2019-07" db="EMBL/GenBank/DDBJ databases">
        <authorList>
            <consortium name="GenomeTrakr: Next Generation Sequencing Network for Food Pathogen Tracability"/>
        </authorList>
    </citation>
    <scope>NUCLEOTIDE SEQUENCE [LARGE SCALE GENOMIC DNA]</scope>
    <source>
        <strain evidence="13 69">10B02965A-1</strain>
        <strain evidence="15 66">CFSAN063727</strain>
        <strain evidence="27 57">CFSAN102901</strain>
        <strain evidence="3 49">FDA00007096</strain>
        <strain evidence="6 53">FDA00008584</strain>
        <strain evidence="11">FDA00011243</strain>
        <strain evidence="4 41">FDA00013332</strain>
        <strain evidence="9 44">FDA00013853</strain>
        <strain evidence="21 55">FDA00014336</strain>
        <strain evidence="23 51">FDA00014370</strain>
        <strain evidence="22 52">FDA00014392</strain>
        <strain evidence="30">FDA00015054</strain>
        <strain evidence="14 67">FDA1005580-S054-001</strain>
        <strain evidence="61">FDA1090798-S029-001</strain>
        <strain evidence="62">FDA956581-098-004</strain>
        <strain evidence="12 64">FDA960927-006-004</strain>
        <strain evidence="16 70">FLAG-38921</strain>
        <strain evidence="24 56">FLAG-51482A</strain>
        <strain evidence="10 42">FLAG-54356</strain>
        <strain evidence="8 50">FSIS31901579</strain>
        <strain evidence="18 65">LS1344</strain>
        <strain evidence="28 59">OSF101448</strain>
        <strain evidence="7 45">VA-WGS-00405</strain>
    </source>
</reference>
<evidence type="ECO:0000313" key="12">
    <source>
        <dbReference type="EMBL" id="EAG2514143.1"/>
    </source>
</evidence>
<dbReference type="Proteomes" id="UP000389283">
    <property type="component" value="Unassembled WGS sequence"/>
</dbReference>
<dbReference type="EMBL" id="AAANYN010000004">
    <property type="protein sequence ID" value="EAD5773391.1"/>
    <property type="molecule type" value="Genomic_DNA"/>
</dbReference>
<dbReference type="Proteomes" id="UP000350032">
    <property type="component" value="Unassembled WGS sequence"/>
</dbReference>
<evidence type="ECO:0000313" key="62">
    <source>
        <dbReference type="Proteomes" id="UP000481141"/>
    </source>
</evidence>
<evidence type="ECO:0000313" key="59">
    <source>
        <dbReference type="Proteomes" id="UP000467347"/>
    </source>
</evidence>
<evidence type="ECO:0000313" key="47">
    <source>
        <dbReference type="Proteomes" id="UP000354255"/>
    </source>
</evidence>
<evidence type="ECO:0000313" key="74">
    <source>
        <dbReference type="Proteomes" id="UP000852906"/>
    </source>
</evidence>
<evidence type="ECO:0000313" key="45">
    <source>
        <dbReference type="Proteomes" id="UP000345329"/>
    </source>
</evidence>
<evidence type="ECO:0000313" key="70">
    <source>
        <dbReference type="Proteomes" id="UP000566721"/>
    </source>
</evidence>
<accession>A0A0B8R7R1</accession>
<evidence type="ECO:0000259" key="1">
    <source>
        <dbReference type="Pfam" id="PF00149"/>
    </source>
</evidence>
<evidence type="ECO:0000313" key="23">
    <source>
        <dbReference type="EMBL" id="ECC1555790.1"/>
    </source>
</evidence>
<dbReference type="Proteomes" id="UP000566721">
    <property type="component" value="Unassembled WGS sequence"/>
</dbReference>
<dbReference type="EMBL" id="AACJYH010000001">
    <property type="protein sequence ID" value="EAK8896371.1"/>
    <property type="molecule type" value="Genomic_DNA"/>
</dbReference>
<evidence type="ECO:0000313" key="7">
    <source>
        <dbReference type="EMBL" id="EAD3791735.1"/>
    </source>
</evidence>
<evidence type="ECO:0000313" key="15">
    <source>
        <dbReference type="EMBL" id="EAG4463402.1"/>
    </source>
</evidence>
<dbReference type="Proteomes" id="UP000460224">
    <property type="component" value="Unassembled WGS sequence"/>
</dbReference>
<dbReference type="EMBL" id="AANDSR010000001">
    <property type="protein sequence ID" value="EDN9835576.1"/>
    <property type="molecule type" value="Genomic_DNA"/>
</dbReference>
<evidence type="ECO:0000313" key="55">
    <source>
        <dbReference type="Proteomes" id="UP000423131"/>
    </source>
</evidence>
<protein>
    <submittedName>
        <fullName evidence="23">Serine/threonine protein phosphatase</fullName>
    </submittedName>
    <submittedName>
        <fullName evidence="39">Serine/threonine-protein phosphatase 1</fullName>
        <ecNumber evidence="39">3.1.3.16</ecNumber>
    </submittedName>
</protein>
<dbReference type="Proteomes" id="UP000427828">
    <property type="component" value="Unassembled WGS sequence"/>
</dbReference>
<dbReference type="EMBL" id="QDAY01000001">
    <property type="protein sequence ID" value="KAA9453285.1"/>
    <property type="molecule type" value="Genomic_DNA"/>
</dbReference>
<dbReference type="Proteomes" id="UP000527632">
    <property type="component" value="Unassembled WGS sequence"/>
</dbReference>
<comment type="caution">
    <text evidence="23">The sequence shown here is derived from an EMBL/GenBank/DDBJ whole genome shotgun (WGS) entry which is preliminary data.</text>
</comment>
<dbReference type="Proteomes" id="UP000337746">
    <property type="component" value="Unassembled WGS sequence"/>
</dbReference>
<dbReference type="GO" id="GO:0004722">
    <property type="term" value="F:protein serine/threonine phosphatase activity"/>
    <property type="evidence" value="ECO:0007669"/>
    <property type="project" value="UniProtKB-EC"/>
</dbReference>
<dbReference type="EMBL" id="AABBYJ010000006">
    <property type="protein sequence ID" value="EAG4331779.1"/>
    <property type="molecule type" value="Genomic_DNA"/>
</dbReference>
<dbReference type="EMBL" id="AABBZO010000020">
    <property type="protein sequence ID" value="EAG4463402.1"/>
    <property type="molecule type" value="Genomic_DNA"/>
</dbReference>
<dbReference type="GO" id="GO:0005737">
    <property type="term" value="C:cytoplasm"/>
    <property type="evidence" value="ECO:0007669"/>
    <property type="project" value="TreeGrafter"/>
</dbReference>
<dbReference type="EMBL" id="AALGDA010000055">
    <property type="protein sequence ID" value="ECY9783857.1"/>
    <property type="molecule type" value="Genomic_DNA"/>
</dbReference>
<evidence type="ECO:0000313" key="66">
    <source>
        <dbReference type="Proteomes" id="UP000528151"/>
    </source>
</evidence>
<dbReference type="Proteomes" id="UP000528151">
    <property type="component" value="Unassembled WGS sequence"/>
</dbReference>
<dbReference type="Proteomes" id="UP000467536">
    <property type="component" value="Unassembled WGS sequence"/>
</dbReference>
<evidence type="ECO:0000313" key="58">
    <source>
        <dbReference type="Proteomes" id="UP000460224"/>
    </source>
</evidence>
<dbReference type="EMBL" id="AABBHO010000050">
    <property type="protein sequence ID" value="EAG2998246.1"/>
    <property type="molecule type" value="Genomic_DNA"/>
</dbReference>
<evidence type="ECO:0000313" key="35">
    <source>
        <dbReference type="EMBL" id="HAC0274174.1"/>
    </source>
</evidence>
<evidence type="ECO:0000313" key="73">
    <source>
        <dbReference type="Proteomes" id="UP000844415"/>
    </source>
</evidence>
<dbReference type="EMBL" id="AAAJKI010000043">
    <property type="protein sequence ID" value="EAC6549294.1"/>
    <property type="molecule type" value="Genomic_DNA"/>
</dbReference>
<dbReference type="EMBL" id="AABGUK010000001">
    <property type="protein sequence ID" value="EAH4241001.1"/>
    <property type="molecule type" value="Genomic_DNA"/>
</dbReference>
<evidence type="ECO:0000313" key="64">
    <source>
        <dbReference type="Proteomes" id="UP000525850"/>
    </source>
</evidence>
<dbReference type="SUPFAM" id="SSF56300">
    <property type="entry name" value="Metallo-dependent phosphatases"/>
    <property type="match status" value="1"/>
</dbReference>
<dbReference type="EMBL" id="AANEHK010000004">
    <property type="protein sequence ID" value="EDO0985567.1"/>
    <property type="molecule type" value="Genomic_DNA"/>
</dbReference>
<dbReference type="Proteomes" id="UP000481141">
    <property type="component" value="Unassembled WGS sequence"/>
</dbReference>
<dbReference type="Proteomes" id="UP000852906">
    <property type="component" value="Unassembled WGS sequence"/>
</dbReference>
<proteinExistence type="predicted"/>
<evidence type="ECO:0000313" key="20">
    <source>
        <dbReference type="EMBL" id="EAK9316998.1"/>
    </source>
</evidence>
<dbReference type="EMBL" id="QXLS01000001">
    <property type="protein sequence ID" value="RKA11044.1"/>
    <property type="molecule type" value="Genomic_DNA"/>
</dbReference>
<reference evidence="43 47" key="5">
    <citation type="submission" date="2018-06" db="EMBL/GenBank/DDBJ databases">
        <authorList>
            <consortium name="PulseNet: The National Subtyping Network for Foodborne Disease Surveillance"/>
            <person name="Tarr C.L."/>
            <person name="Trees E."/>
            <person name="Katz L.S."/>
            <person name="Carleton-Romer H.A."/>
            <person name="Stroika S."/>
            <person name="Kucerova Z."/>
            <person name="Roache K.F."/>
            <person name="Sabol A.L."/>
            <person name="Besser J."/>
            <person name="Gerner-Smidt P."/>
        </authorList>
    </citation>
    <scope>NUCLEOTIDE SEQUENCE [LARGE SCALE GENOMIC DNA]</scope>
    <source>
        <strain evidence="2 43">2015L-6227</strain>
        <strain evidence="5 47">PNUSAL000910</strain>
        <strain evidence="19 46">PNUSAL004402</strain>
        <strain evidence="26 63">PNUSAL005692</strain>
    </source>
</reference>
<reference evidence="37 74" key="1">
    <citation type="submission" date="2016-09" db="EMBL/GenBank/DDBJ databases">
        <title>100K Listeria isolates.</title>
        <authorList>
            <person name="Chen P."/>
            <person name="Weimer B.C."/>
            <person name="Kong N."/>
            <person name="Huang B."/>
        </authorList>
    </citation>
    <scope>NUCLEOTIDE SEQUENCE [LARGE SCALE GENOMIC DNA]</scope>
    <source>
        <strain evidence="37 74">BCW_2383</strain>
    </source>
</reference>
<dbReference type="Proteomes" id="UP000398321">
    <property type="component" value="Unassembled WGS sequence"/>
</dbReference>
<dbReference type="Proteomes" id="UP000840039">
    <property type="component" value="Unassembled WGS sequence"/>
</dbReference>
<dbReference type="EC" id="3.1.3.16" evidence="39"/>
<dbReference type="EMBL" id="MJTJ01000023">
    <property type="protein sequence ID" value="OET47882.1"/>
    <property type="molecule type" value="Genomic_DNA"/>
</dbReference>
<evidence type="ECO:0000313" key="9">
    <source>
        <dbReference type="EMBL" id="EAD5785518.1"/>
    </source>
</evidence>
<dbReference type="Proteomes" id="UP000339309">
    <property type="component" value="Unassembled WGS sequence"/>
</dbReference>
<evidence type="ECO:0000313" key="67">
    <source>
        <dbReference type="Proteomes" id="UP000540117"/>
    </source>
</evidence>
<dbReference type="EMBL" id="AAAIXK010000006">
    <property type="protein sequence ID" value="EAC5550951.1"/>
    <property type="molecule type" value="Genomic_DNA"/>
</dbReference>
<dbReference type="Proteomes" id="UP000455569">
    <property type="component" value="Unassembled WGS sequence"/>
</dbReference>
<evidence type="ECO:0000313" key="41">
    <source>
        <dbReference type="Proteomes" id="UP000331186"/>
    </source>
</evidence>
<evidence type="ECO:0000313" key="52">
    <source>
        <dbReference type="Proteomes" id="UP000398321"/>
    </source>
</evidence>
<dbReference type="EMBL" id="AALEDS010000018">
    <property type="protein sequence ID" value="ECY6545393.1"/>
    <property type="molecule type" value="Genomic_DNA"/>
</dbReference>
<evidence type="ECO:0000313" key="71">
    <source>
        <dbReference type="Proteomes" id="UP000840197"/>
    </source>
</evidence>
<evidence type="ECO:0000313" key="50">
    <source>
        <dbReference type="Proteomes" id="UP000376505"/>
    </source>
</evidence>
<evidence type="ECO:0000313" key="31">
    <source>
        <dbReference type="EMBL" id="HAA8053293.1"/>
    </source>
</evidence>
<dbReference type="Proteomes" id="UP000272537">
    <property type="component" value="Unassembled WGS sequence"/>
</dbReference>
<dbReference type="GO" id="GO:0008803">
    <property type="term" value="F:bis(5'-nucleosyl)-tetraphosphatase (symmetrical) activity"/>
    <property type="evidence" value="ECO:0007669"/>
    <property type="project" value="TreeGrafter"/>
</dbReference>
<evidence type="ECO:0000313" key="28">
    <source>
        <dbReference type="EMBL" id="EDN9835576.1"/>
    </source>
</evidence>
<dbReference type="InterPro" id="IPR050126">
    <property type="entry name" value="Ap4A_hydrolase"/>
</dbReference>
<evidence type="ECO:0000313" key="32">
    <source>
        <dbReference type="EMBL" id="HAB8399575.1"/>
    </source>
</evidence>
<dbReference type="EMBL" id="AACKDQ010000015">
    <property type="protein sequence ID" value="EAK9316998.1"/>
    <property type="molecule type" value="Genomic_DNA"/>
</dbReference>
<dbReference type="EMBL" id="AAHZFY010000029">
    <property type="protein sequence ID" value="ECB9514404.1"/>
    <property type="molecule type" value="Genomic_DNA"/>
</dbReference>
<evidence type="ECO:0000313" key="24">
    <source>
        <dbReference type="EMBL" id="ECX6923657.1"/>
    </source>
</evidence>
<reference evidence="36 58" key="4">
    <citation type="submission" date="2018-04" db="EMBL/GenBank/DDBJ databases">
        <title>Genome Analysis of a Prevalent Clone of Listeria monocytogenes Sequence Type 87 in China.</title>
        <authorList>
            <person name="Wang Y."/>
        </authorList>
    </citation>
    <scope>NUCLEOTIDE SEQUENCE [LARGE SCALE GENOMIC DNA]</scope>
    <source>
        <strain evidence="36 58">ICDC_LM1523</strain>
    </source>
</reference>
<evidence type="ECO:0000313" key="39">
    <source>
        <dbReference type="EMBL" id="RKA11044.1"/>
    </source>
</evidence>
<evidence type="ECO:0000313" key="11">
    <source>
        <dbReference type="EMBL" id="EAG2244408.1"/>
    </source>
</evidence>
<dbReference type="EMBL" id="DAAJFY010000001">
    <property type="protein sequence ID" value="HAC0274174.1"/>
    <property type="molecule type" value="Genomic_DNA"/>
</dbReference>
<dbReference type="EMBL" id="AABAWE010000001">
    <property type="protein sequence ID" value="EAG2086059.1"/>
    <property type="molecule type" value="Genomic_DNA"/>
</dbReference>
<dbReference type="InterPro" id="IPR004843">
    <property type="entry name" value="Calcineurin-like_PHP"/>
</dbReference>
<evidence type="ECO:0000313" key="57">
    <source>
        <dbReference type="Proteomes" id="UP000455569"/>
    </source>
</evidence>
<reference evidence="29 60" key="7">
    <citation type="submission" date="2019-08" db="EMBL/GenBank/DDBJ databases">
        <authorList>
            <person name="Ashton P.M."/>
            <person name="Dallman T."/>
            <person name="Nair S."/>
            <person name="De Pinna E."/>
            <person name="Peters T."/>
            <person name="Grant K."/>
        </authorList>
    </citation>
    <scope>NUCLEOTIDE SEQUENCE [LARGE SCALE GENOMIC DNA]</scope>
    <source>
        <strain evidence="29 60">788324</strain>
    </source>
</reference>
<dbReference type="InterPro" id="IPR029052">
    <property type="entry name" value="Metallo-depent_PP-like"/>
</dbReference>
<evidence type="ECO:0000313" key="40">
    <source>
        <dbReference type="Proteomes" id="UP000272537"/>
    </source>
</evidence>
<evidence type="ECO:0000313" key="61">
    <source>
        <dbReference type="Proteomes" id="UP000478704"/>
    </source>
</evidence>
<feature type="domain" description="Calcineurin-like phosphoesterase" evidence="1">
    <location>
        <begin position="3"/>
        <end position="204"/>
    </location>
</feature>
<evidence type="ECO:0000313" key="26">
    <source>
        <dbReference type="EMBL" id="ECY9783857.1"/>
    </source>
</evidence>
<dbReference type="EMBL" id="AABBAW010000001">
    <property type="protein sequence ID" value="EAG2514143.1"/>
    <property type="molecule type" value="Genomic_DNA"/>
</dbReference>
<evidence type="ECO:0000313" key="25">
    <source>
        <dbReference type="EMBL" id="ECY6545393.1"/>
    </source>
</evidence>
<name>A0A0B8R7R1_LISMN</name>
<evidence type="ECO:0000313" key="36">
    <source>
        <dbReference type="EMBL" id="KAA9453285.1"/>
    </source>
</evidence>
<keyword evidence="39" id="KW-0378">Hydrolase</keyword>
<dbReference type="Proteomes" id="UP000841146">
    <property type="component" value="Unassembled WGS sequence"/>
</dbReference>
<evidence type="ECO:0000313" key="38">
    <source>
        <dbReference type="EMBL" id="OET48685.1"/>
    </source>
</evidence>
<dbReference type="Proteomes" id="UP000489121">
    <property type="component" value="Unassembled WGS sequence"/>
</dbReference>
<dbReference type="Pfam" id="PF00149">
    <property type="entry name" value="Metallophos"/>
    <property type="match status" value="1"/>
</dbReference>
<reference evidence="25 48" key="8">
    <citation type="submission" date="2019-09" db="EMBL/GenBank/DDBJ databases">
        <authorList>
            <consortium name="GenomeTrakr network: Whole genome sequencing for foodborne pathogen traceback"/>
        </authorList>
    </citation>
    <scope>NUCLEOTIDE SEQUENCE [LARGE SCALE GENOMIC DNA]</scope>
    <source>
        <strain evidence="17 68">CFSAN004300</strain>
        <strain evidence="25 48">FLAG-55987</strain>
        <strain evidence="20 54">PHLUSALM00088</strain>
    </source>
</reference>
<sequence>MKPIFAVGDVHGEITLLDELLENWDKEQERLLFVGDLIDRGENPAAVLRRVKALADQTGAIVLKGNHEQMLLDFLENPSGKMHYYLSQGGMETIQSLIADSLDKKMTPEGLAERVKEEAAELIDFIRNLPLYYEEGKYVFVHAGVDLTKKDWHDTEERDFFWIREPFLFGQNKTGKVFIFGHTPVQNLHIDESSGIWVSEDKTRLDIDGGAVFGGELHGVVVEEKVITKSFSVKK</sequence>
<dbReference type="Gene3D" id="3.60.21.10">
    <property type="match status" value="1"/>
</dbReference>
<dbReference type="Proteomes" id="UP000525850">
    <property type="component" value="Unassembled WGS sequence"/>
</dbReference>
<evidence type="ECO:0000313" key="19">
    <source>
        <dbReference type="EMBL" id="EAK8896371.1"/>
    </source>
</evidence>
<dbReference type="PANTHER" id="PTHR42850:SF4">
    <property type="entry name" value="ZINC-DEPENDENT ENDOPOLYPHOSPHATASE"/>
    <property type="match status" value="1"/>
</dbReference>
<evidence type="ECO:0000313" key="72">
    <source>
        <dbReference type="Proteomes" id="UP000841146"/>
    </source>
</evidence>
<evidence type="ECO:0000313" key="43">
    <source>
        <dbReference type="Proteomes" id="UP000339309"/>
    </source>
</evidence>
<evidence type="ECO:0000313" key="17">
    <source>
        <dbReference type="EMBL" id="EAG6990531.1"/>
    </source>
</evidence>
<organism evidence="23 51">
    <name type="scientific">Listeria monocytogenes</name>
    <dbReference type="NCBI Taxonomy" id="1639"/>
    <lineage>
        <taxon>Bacteria</taxon>
        <taxon>Bacillati</taxon>
        <taxon>Bacillota</taxon>
        <taxon>Bacilli</taxon>
        <taxon>Bacillales</taxon>
        <taxon>Listeriaceae</taxon>
        <taxon>Listeria</taxon>
    </lineage>
</organism>
<evidence type="ECO:0000313" key="34">
    <source>
        <dbReference type="EMBL" id="HAC0011895.1"/>
    </source>
</evidence>
<evidence type="ECO:0000313" key="2">
    <source>
        <dbReference type="EMBL" id="EAC4551324.1"/>
    </source>
</evidence>
<dbReference type="EMBL" id="AAHZFN010000002">
    <property type="protein sequence ID" value="ECB9472368.1"/>
    <property type="molecule type" value="Genomic_DNA"/>
</dbReference>
<dbReference type="EMBL" id="AANPAU010000002">
    <property type="protein sequence ID" value="EDP8513545.1"/>
    <property type="molecule type" value="Genomic_DNA"/>
</dbReference>
<evidence type="ECO:0000313" key="5">
    <source>
        <dbReference type="EMBL" id="EAC9040333.1"/>
    </source>
</evidence>
<dbReference type="Proteomes" id="UP000842809">
    <property type="component" value="Unassembled WGS sequence"/>
</dbReference>
<dbReference type="Proteomes" id="UP000365297">
    <property type="component" value="Unassembled WGS sequence"/>
</dbReference>
<dbReference type="AlphaFoldDB" id="A0A0B8R7R1"/>
<dbReference type="Proteomes" id="UP000844415">
    <property type="component" value="Unassembled WGS sequence"/>
</dbReference>
<dbReference type="Proteomes" id="UP000331186">
    <property type="component" value="Unassembled WGS sequence"/>
</dbReference>
<dbReference type="EMBL" id="AABCVX010000001">
    <property type="protein sequence ID" value="EAG6167949.1"/>
    <property type="molecule type" value="Genomic_DNA"/>
</dbReference>
<evidence type="ECO:0000313" key="16">
    <source>
        <dbReference type="EMBL" id="EAG6167949.1"/>
    </source>
</evidence>
<evidence type="ECO:0000313" key="6">
    <source>
        <dbReference type="EMBL" id="EAD1184037.1"/>
    </source>
</evidence>
<evidence type="ECO:0000313" key="63">
    <source>
        <dbReference type="Proteomes" id="UP000489121"/>
    </source>
</evidence>
<evidence type="ECO:0000313" key="46">
    <source>
        <dbReference type="Proteomes" id="UP000350032"/>
    </source>
</evidence>
<dbReference type="KEGG" id="lmok:CQ02_03515"/>
<dbReference type="PANTHER" id="PTHR42850">
    <property type="entry name" value="METALLOPHOSPHOESTERASE"/>
    <property type="match status" value="1"/>
</dbReference>
<reference evidence="39 40" key="2">
    <citation type="journal article" date="2018" name="BMC Genomics">
        <title>Genes significantly associated with lineage II food isolates of Listeria monocytogenes.</title>
        <authorList>
            <person name="Pirone-Davies C."/>
            <person name="Chen Y."/>
            <person name="Pightling A."/>
            <person name="Ryan G."/>
            <person name="Wang Y."/>
            <person name="Yao K."/>
            <person name="Hoffmann M."/>
            <person name="Allard M.W."/>
        </authorList>
    </citation>
    <scope>NUCLEOTIDE SEQUENCE [LARGE SCALE GENOMIC DNA]</scope>
    <source>
        <strain evidence="39 40">PNUSAL000550</strain>
    </source>
</reference>
<dbReference type="EMBL" id="AANCRK010000001">
    <property type="protein sequence ID" value="EDN7713723.1"/>
    <property type="molecule type" value="Genomic_DNA"/>
</dbReference>
<dbReference type="EMBL" id="DAAIHR010000016">
    <property type="protein sequence ID" value="HAB8399575.1"/>
    <property type="molecule type" value="Genomic_DNA"/>
</dbReference>
<dbReference type="Proteomes" id="UP000540117">
    <property type="component" value="Unassembled WGS sequence"/>
</dbReference>
<evidence type="ECO:0000313" key="33">
    <source>
        <dbReference type="EMBL" id="HAB8555704.1"/>
    </source>
</evidence>
<dbReference type="EMBL" id="AABAYG010000001">
    <property type="protein sequence ID" value="EAG2244408.1"/>
    <property type="molecule type" value="Genomic_DNA"/>
</dbReference>
<evidence type="ECO:0000313" key="4">
    <source>
        <dbReference type="EMBL" id="EAC6549294.1"/>
    </source>
</evidence>
<dbReference type="EMBL" id="AABDGJ010000004">
    <property type="protein sequence ID" value="EAG6990531.1"/>
    <property type="molecule type" value="Genomic_DNA"/>
</dbReference>
<dbReference type="Proteomes" id="UP000376505">
    <property type="component" value="Unassembled WGS sequence"/>
</dbReference>
<evidence type="ECO:0000313" key="54">
    <source>
        <dbReference type="Proteomes" id="UP000410967"/>
    </source>
</evidence>
<dbReference type="CDD" id="cd00144">
    <property type="entry name" value="MPP_PPP_family"/>
    <property type="match status" value="1"/>
</dbReference>
<dbReference type="Proteomes" id="UP000364988">
    <property type="component" value="Unassembled WGS sequence"/>
</dbReference>
<evidence type="ECO:0000313" key="29">
    <source>
        <dbReference type="EMBL" id="EDO0985567.1"/>
    </source>
</evidence>
<dbReference type="RefSeq" id="WP_003727224.1">
    <property type="nucleotide sequence ID" value="NC_021824.1"/>
</dbReference>
<evidence type="ECO:0000313" key="56">
    <source>
        <dbReference type="Proteomes" id="UP000427828"/>
    </source>
</evidence>
<evidence type="ECO:0000313" key="10">
    <source>
        <dbReference type="EMBL" id="EAG2086059.1"/>
    </source>
</evidence>
<dbReference type="EMBL" id="AAAKQF010000005">
    <property type="protein sequence ID" value="EAC9040333.1"/>
    <property type="molecule type" value="Genomic_DNA"/>
</dbReference>
<evidence type="ECO:0000313" key="48">
    <source>
        <dbReference type="Proteomes" id="UP000364988"/>
    </source>
</evidence>
<evidence type="ECO:0000313" key="18">
    <source>
        <dbReference type="EMBL" id="EAH4241001.1"/>
    </source>
</evidence>
<evidence type="ECO:0000313" key="51">
    <source>
        <dbReference type="Proteomes" id="UP000389283"/>
    </source>
</evidence>
<dbReference type="OMA" id="IIGHTIT"/>
<dbReference type="GO" id="GO:0110154">
    <property type="term" value="P:RNA decapping"/>
    <property type="evidence" value="ECO:0007669"/>
    <property type="project" value="TreeGrafter"/>
</dbReference>
<evidence type="ECO:0000313" key="49">
    <source>
        <dbReference type="Proteomes" id="UP000365297"/>
    </source>
</evidence>
<evidence type="ECO:0000313" key="27">
    <source>
        <dbReference type="EMBL" id="EDN7713723.1"/>
    </source>
</evidence>
<dbReference type="Proteomes" id="UP000345329">
    <property type="component" value="Unassembled WGS sequence"/>
</dbReference>
<evidence type="ECO:0000313" key="3">
    <source>
        <dbReference type="EMBL" id="EAC5550951.1"/>
    </source>
</evidence>
<dbReference type="Proteomes" id="UP000548278">
    <property type="component" value="Unassembled WGS sequence"/>
</dbReference>
<evidence type="ECO:0000313" key="22">
    <source>
        <dbReference type="EMBL" id="ECB9514404.1"/>
    </source>
</evidence>
<evidence type="ECO:0000313" key="14">
    <source>
        <dbReference type="EMBL" id="EAG4331779.1"/>
    </source>
</evidence>
<dbReference type="Proteomes" id="UP000549379">
    <property type="component" value="Unassembled WGS sequence"/>
</dbReference>
<evidence type="ECO:0000313" key="60">
    <source>
        <dbReference type="Proteomes" id="UP000467536"/>
    </source>
</evidence>
<dbReference type="Proteomes" id="UP000403352">
    <property type="component" value="Unassembled WGS sequence"/>
</dbReference>
<reference evidence="71 72" key="3">
    <citation type="journal article" date="2018" name="Genome Biol.">
        <title>SKESA: strategic k-mer extension for scrupulous assemblies.</title>
        <authorList>
            <person name="Souvorov A."/>
            <person name="Agarwala R."/>
            <person name="Lipman D.J."/>
        </authorList>
    </citation>
    <scope>NUCLEOTIDE SEQUENCE [LARGE SCALE GENOMIC DNA]</scope>
    <source>
        <strain evidence="31">09CEB371LM</strain>
        <strain evidence="33 73">CFIAFB20100120</strain>
        <strain evidence="32 71">CFIAFB20130012</strain>
        <strain evidence="35">CFIAFB20170037</strain>
        <strain evidence="34 72">CFIAFB20170045</strain>
    </source>
</reference>
<dbReference type="EMBL" id="AAIAJJ010000002">
    <property type="protein sequence ID" value="ECC1555790.1"/>
    <property type="molecule type" value="Genomic_DNA"/>
</dbReference>
<dbReference type="Proteomes" id="UP000423131">
    <property type="component" value="Unassembled WGS sequence"/>
</dbReference>
<dbReference type="EMBL" id="AALAQH010000001">
    <property type="protein sequence ID" value="ECX6923657.1"/>
    <property type="molecule type" value="Genomic_DNA"/>
</dbReference>
<evidence type="ECO:0000313" key="30">
    <source>
        <dbReference type="EMBL" id="EDP8513545.1"/>
    </source>
</evidence>
<dbReference type="Proteomes" id="UP000344343">
    <property type="component" value="Unassembled WGS sequence"/>
</dbReference>
<evidence type="ECO:0000313" key="69">
    <source>
        <dbReference type="Proteomes" id="UP000549379"/>
    </source>
</evidence>
<reference evidence="32" key="9">
    <citation type="submission" date="2020-01" db="EMBL/GenBank/DDBJ databases">
        <authorList>
            <consortium name="NCBI Pathogen Detection Project"/>
        </authorList>
    </citation>
    <scope>NUCLEOTIDE SEQUENCE</scope>
    <source>
        <strain evidence="31">09CEB371LM</strain>
        <strain evidence="33">CFIAFB20100120</strain>
        <strain evidence="32">CFIAFB20130012</strain>
        <strain evidence="35">CFIAFB20170037</strain>
        <strain evidence="34">CFIAFB20170045</strain>
    </source>
</reference>
<dbReference type="Proteomes" id="UP000478704">
    <property type="component" value="Unassembled WGS sequence"/>
</dbReference>
<dbReference type="EMBL" id="AAANYR010000001">
    <property type="protein sequence ID" value="EAD5785518.1"/>
    <property type="molecule type" value="Genomic_DNA"/>
</dbReference>
<dbReference type="EMBL" id="AAAMZD010000001">
    <property type="protein sequence ID" value="EAD3791735.1"/>
    <property type="molecule type" value="Genomic_DNA"/>
</dbReference>
<evidence type="ECO:0000313" key="13">
    <source>
        <dbReference type="EMBL" id="EAG2998246.1"/>
    </source>
</evidence>
<dbReference type="EMBL" id="AAAIKW010000001">
    <property type="protein sequence ID" value="EAC4551324.1"/>
    <property type="molecule type" value="Genomic_DNA"/>
</dbReference>
<evidence type="ECO:0000313" key="44">
    <source>
        <dbReference type="Proteomes" id="UP000344343"/>
    </source>
</evidence>
<evidence type="ECO:0000313" key="8">
    <source>
        <dbReference type="EMBL" id="EAD5773391.1"/>
    </source>
</evidence>
<dbReference type="EMBL" id="AAALRN010000001">
    <property type="protein sequence ID" value="EAD1184037.1"/>
    <property type="molecule type" value="Genomic_DNA"/>
</dbReference>
<dbReference type="EMBL" id="DAAEEB010000005">
    <property type="protein sequence ID" value="HAA8053293.1"/>
    <property type="molecule type" value="Genomic_DNA"/>
</dbReference>
<dbReference type="Proteomes" id="UP000840197">
    <property type="component" value="Unassembled WGS sequence"/>
</dbReference>
<evidence type="ECO:0000313" key="37">
    <source>
        <dbReference type="EMBL" id="OET47882.1"/>
    </source>
</evidence>